<keyword evidence="1" id="KW-0812">Transmembrane</keyword>
<keyword evidence="1" id="KW-1133">Transmembrane helix</keyword>
<protein>
    <submittedName>
        <fullName evidence="2">Uncharacterized protein</fullName>
    </submittedName>
</protein>
<reference evidence="2" key="1">
    <citation type="submission" date="2017-12" db="EMBL/GenBank/DDBJ databases">
        <authorList>
            <person name="Barbosa P."/>
            <person name="Usie A."/>
            <person name="Ramos A.M."/>
        </authorList>
    </citation>
    <scope>NUCLEOTIDE SEQUENCE</scope>
    <source>
        <strain evidence="2">HL8</strain>
        <tissue evidence="2">Leaves</tissue>
    </source>
</reference>
<gene>
    <name evidence="2" type="ORF">CFP56_018582</name>
</gene>
<proteinExistence type="predicted"/>
<sequence length="136" mass="15130">MAAVFDRCIASIAFHAKGDIPAVVSGHKVLIFVVQLFCSSIMLKVHFHPHAAPFLLTAEMSIIQKTFNIFGFTCDILLQLFLWQMLIPVNVLMTAELPLISLPFFFVPSFAIDGLTSMQVKPSASMRFQVDANEVQ</sequence>
<reference evidence="2" key="2">
    <citation type="journal article" date="2018" name="Sci. Data">
        <title>The draft genome sequence of cork oak.</title>
        <authorList>
            <person name="Ramos A.M."/>
            <person name="Usie A."/>
            <person name="Barbosa P."/>
            <person name="Barros P.M."/>
            <person name="Capote T."/>
            <person name="Chaves I."/>
            <person name="Simoes F."/>
            <person name="Abreu I."/>
            <person name="Carrasquinho I."/>
            <person name="Faro C."/>
            <person name="Guimaraes J.B."/>
            <person name="Mendonca D."/>
            <person name="Nobrega F."/>
            <person name="Rodrigues L."/>
            <person name="Saibo N.J.M."/>
            <person name="Varela M.C."/>
            <person name="Egas C."/>
            <person name="Matos J."/>
            <person name="Miguel C.M."/>
            <person name="Oliveira M.M."/>
            <person name="Ricardo C.P."/>
            <person name="Goncalves S."/>
        </authorList>
    </citation>
    <scope>NUCLEOTIDE SEQUENCE [LARGE SCALE GENOMIC DNA]</scope>
    <source>
        <strain evidence="2">HL8</strain>
    </source>
</reference>
<name>A0AAW0M306_QUESU</name>
<feature type="transmembrane region" description="Helical" evidence="1">
    <location>
        <begin position="99"/>
        <end position="118"/>
    </location>
</feature>
<evidence type="ECO:0000313" key="2">
    <source>
        <dbReference type="EMBL" id="KAK7857278.1"/>
    </source>
</evidence>
<comment type="caution">
    <text evidence="2">The sequence shown here is derived from an EMBL/GenBank/DDBJ whole genome shotgun (WGS) entry which is preliminary data.</text>
</comment>
<dbReference type="AlphaFoldDB" id="A0AAW0M306"/>
<reference evidence="2" key="3">
    <citation type="submission" date="2023-07" db="EMBL/GenBank/DDBJ databases">
        <title>An improved reference 1 genome and first organelle genomes of Quercus suber.</title>
        <authorList>
            <consortium name="Genosuber Consortium"/>
            <person name="Usie A."/>
            <person name="Serra O."/>
            <person name="Barros P."/>
        </authorList>
    </citation>
    <scope>NUCLEOTIDE SEQUENCE</scope>
    <source>
        <strain evidence="2">HL8</strain>
        <tissue evidence="2">Leaves</tissue>
    </source>
</reference>
<feature type="transmembrane region" description="Helical" evidence="1">
    <location>
        <begin position="67"/>
        <end position="87"/>
    </location>
</feature>
<keyword evidence="1" id="KW-0472">Membrane</keyword>
<organism evidence="2">
    <name type="scientific">Quercus suber</name>
    <name type="common">Cork oak</name>
    <dbReference type="NCBI Taxonomy" id="58331"/>
    <lineage>
        <taxon>Eukaryota</taxon>
        <taxon>Viridiplantae</taxon>
        <taxon>Streptophyta</taxon>
        <taxon>Embryophyta</taxon>
        <taxon>Tracheophyta</taxon>
        <taxon>Spermatophyta</taxon>
        <taxon>Magnoliopsida</taxon>
        <taxon>eudicotyledons</taxon>
        <taxon>Gunneridae</taxon>
        <taxon>Pentapetalae</taxon>
        <taxon>rosids</taxon>
        <taxon>fabids</taxon>
        <taxon>Fagales</taxon>
        <taxon>Fagaceae</taxon>
        <taxon>Quercus</taxon>
    </lineage>
</organism>
<evidence type="ECO:0000256" key="1">
    <source>
        <dbReference type="SAM" id="Phobius"/>
    </source>
</evidence>
<accession>A0AAW0M306</accession>
<dbReference type="EMBL" id="PKMF04000028">
    <property type="protein sequence ID" value="KAK7857278.1"/>
    <property type="molecule type" value="Genomic_DNA"/>
</dbReference>